<feature type="compositionally biased region" description="Acidic residues" evidence="1">
    <location>
        <begin position="142"/>
        <end position="164"/>
    </location>
</feature>
<feature type="compositionally biased region" description="Acidic residues" evidence="1">
    <location>
        <begin position="173"/>
        <end position="185"/>
    </location>
</feature>
<comment type="caution">
    <text evidence="2">The sequence shown here is derived from an EMBL/GenBank/DDBJ whole genome shotgun (WGS) entry which is preliminary data.</text>
</comment>
<feature type="region of interest" description="Disordered" evidence="1">
    <location>
        <begin position="32"/>
        <end position="211"/>
    </location>
</feature>
<accession>A0ABS6SYQ5</accession>
<name>A0ABS6SYQ5_9RHOB</name>
<dbReference type="Proteomes" id="UP000756530">
    <property type="component" value="Unassembled WGS sequence"/>
</dbReference>
<evidence type="ECO:0000313" key="2">
    <source>
        <dbReference type="EMBL" id="MBV7377426.1"/>
    </source>
</evidence>
<dbReference type="RefSeq" id="WP_218390314.1">
    <property type="nucleotide sequence ID" value="NZ_JAHUZE010000001.1"/>
</dbReference>
<dbReference type="EMBL" id="JAHUZE010000001">
    <property type="protein sequence ID" value="MBV7377426.1"/>
    <property type="molecule type" value="Genomic_DNA"/>
</dbReference>
<feature type="compositionally biased region" description="Acidic residues" evidence="1">
    <location>
        <begin position="192"/>
        <end position="203"/>
    </location>
</feature>
<reference evidence="2 3" key="1">
    <citation type="submission" date="2021-05" db="EMBL/GenBank/DDBJ databases">
        <title>Culturable bacteria isolated from Daya Bay.</title>
        <authorList>
            <person name="Zheng W."/>
            <person name="Yu S."/>
            <person name="Huang Y."/>
        </authorList>
    </citation>
    <scope>NUCLEOTIDE SEQUENCE [LARGE SCALE GENOMIC DNA]</scope>
    <source>
        <strain evidence="2 3">DP4N28-5</strain>
    </source>
</reference>
<keyword evidence="3" id="KW-1185">Reference proteome</keyword>
<evidence type="ECO:0000256" key="1">
    <source>
        <dbReference type="SAM" id="MobiDB-lite"/>
    </source>
</evidence>
<feature type="compositionally biased region" description="Acidic residues" evidence="1">
    <location>
        <begin position="69"/>
        <end position="87"/>
    </location>
</feature>
<organism evidence="2 3">
    <name type="scientific">Maritimibacter dapengensis</name>
    <dbReference type="NCBI Taxonomy" id="2836868"/>
    <lineage>
        <taxon>Bacteria</taxon>
        <taxon>Pseudomonadati</taxon>
        <taxon>Pseudomonadota</taxon>
        <taxon>Alphaproteobacteria</taxon>
        <taxon>Rhodobacterales</taxon>
        <taxon>Roseobacteraceae</taxon>
        <taxon>Maritimibacter</taxon>
    </lineage>
</organism>
<gene>
    <name evidence="2" type="ORF">KJP28_00705</name>
</gene>
<protein>
    <submittedName>
        <fullName evidence="2">Uncharacterized protein</fullName>
    </submittedName>
</protein>
<sequence length="396" mass="42325">MLVAFIALVALAIVGLVLSGLFSKDLDDWAEDGEPETLAPEEDRAGFEPVGLKPSFGQTDLIVEKGDAVDDGDEEIDEDGDEAEDISDSGTVIALVKTPNEPDQDNEPDTAESEPAEVESADDITPRRPKVDYLSGGAGDENLFEPEDAQSSDVSPDESEDDDDRNIFGSEDATADAEEDEDEDAGIQAAAIEDEGDAFDDPDDKPYAVEDERLEVIGAHALSPTAFRMYTMQDAGDVEDAIEVPDQVAEETKAQSEDLTEVDEVLASAAPVEPVETPETDDADCHIYDSYGADDPVVIEDFDPRAEALNIIAKNACAIGPARSHAKDPVEYSLTEKDGNVEVRVDGGLIAVLKGVCVDDLKVSSYPGDPEVENPNLSLCYAAADVQETRWPAQAV</sequence>
<feature type="compositionally biased region" description="Acidic residues" evidence="1">
    <location>
        <begin position="102"/>
        <end position="122"/>
    </location>
</feature>
<proteinExistence type="predicted"/>
<evidence type="ECO:0000313" key="3">
    <source>
        <dbReference type="Proteomes" id="UP000756530"/>
    </source>
</evidence>